<evidence type="ECO:0000256" key="3">
    <source>
        <dbReference type="SAM" id="MobiDB-lite"/>
    </source>
</evidence>
<dbReference type="EMBL" id="BPVZ01000072">
    <property type="protein sequence ID" value="GKV26597.1"/>
    <property type="molecule type" value="Genomic_DNA"/>
</dbReference>
<name>A0AAV5KPP8_9ROSI</name>
<comment type="subcellular location">
    <subcellularLocation>
        <location evidence="1">Nucleus</location>
    </subcellularLocation>
</comment>
<dbReference type="GO" id="GO:0005730">
    <property type="term" value="C:nucleolus"/>
    <property type="evidence" value="ECO:0007669"/>
    <property type="project" value="InterPro"/>
</dbReference>
<keyword evidence="2" id="KW-0539">Nucleus</keyword>
<proteinExistence type="predicted"/>
<evidence type="ECO:0000313" key="6">
    <source>
        <dbReference type="Proteomes" id="UP001054252"/>
    </source>
</evidence>
<keyword evidence="6" id="KW-1185">Reference proteome</keyword>
<evidence type="ECO:0000256" key="1">
    <source>
        <dbReference type="ARBA" id="ARBA00004123"/>
    </source>
</evidence>
<accession>A0AAV5KPP8</accession>
<evidence type="ECO:0000313" key="5">
    <source>
        <dbReference type="EMBL" id="GKV26597.1"/>
    </source>
</evidence>
<comment type="caution">
    <text evidence="5">The sequence shown here is derived from an EMBL/GenBank/DDBJ whole genome shotgun (WGS) entry which is preliminary data.</text>
</comment>
<dbReference type="GO" id="GO:0006355">
    <property type="term" value="P:regulation of DNA-templated transcription"/>
    <property type="evidence" value="ECO:0007669"/>
    <property type="project" value="InterPro"/>
</dbReference>
<organism evidence="5 6">
    <name type="scientific">Rubroshorea leprosula</name>
    <dbReference type="NCBI Taxonomy" id="152421"/>
    <lineage>
        <taxon>Eukaryota</taxon>
        <taxon>Viridiplantae</taxon>
        <taxon>Streptophyta</taxon>
        <taxon>Embryophyta</taxon>
        <taxon>Tracheophyta</taxon>
        <taxon>Spermatophyta</taxon>
        <taxon>Magnoliopsida</taxon>
        <taxon>eudicotyledons</taxon>
        <taxon>Gunneridae</taxon>
        <taxon>Pentapetalae</taxon>
        <taxon>rosids</taxon>
        <taxon>malvids</taxon>
        <taxon>Malvales</taxon>
        <taxon>Dipterocarpaceae</taxon>
        <taxon>Rubroshorea</taxon>
    </lineage>
</organism>
<feature type="signal peptide" evidence="4">
    <location>
        <begin position="1"/>
        <end position="18"/>
    </location>
</feature>
<dbReference type="InterPro" id="IPR007015">
    <property type="entry name" value="DNA_pol_V/MYBBP1A"/>
</dbReference>
<keyword evidence="4" id="KW-0732">Signal</keyword>
<protein>
    <submittedName>
        <fullName evidence="5">Uncharacterized protein</fullName>
    </submittedName>
</protein>
<dbReference type="GO" id="GO:0003677">
    <property type="term" value="F:DNA binding"/>
    <property type="evidence" value="ECO:0007669"/>
    <property type="project" value="InterPro"/>
</dbReference>
<dbReference type="AlphaFoldDB" id="A0AAV5KPP8"/>
<dbReference type="Pfam" id="PF04931">
    <property type="entry name" value="DNA_pol_phi"/>
    <property type="match status" value="1"/>
</dbReference>
<feature type="chain" id="PRO_5043461814" evidence="4">
    <location>
        <begin position="19"/>
        <end position="307"/>
    </location>
</feature>
<sequence length="307" mass="34527">MSLWILCFSCCHSHQLLCDLPLSRHHDEDNEDDDEDDDGLLAIEEDEDVDEAETGEAVESDEQTDDSEAVVGAEEASKEPDADEDSDDFDSGMDDDAMFRMDTYLAQICKEKKNQTGSETAQSQPIVFTLHILSLLEIYLHEHRGKPQIHTAAIVGYFDSKKSQIKSGVSKEIFRRNPRIGHHLCGFILEKCASATSDFRRVDALDMVIEILRSAVPSSSKDSSHNASKKIMKGHLQSLSHLIQALVIRMPTKQSRRAEVRKFCGKMFEMISAHDVIKSFLKRLGTDAYTACESQLGEFSLKLKRLE</sequence>
<feature type="region of interest" description="Disordered" evidence="3">
    <location>
        <begin position="26"/>
        <end position="93"/>
    </location>
</feature>
<feature type="compositionally biased region" description="Acidic residues" evidence="3">
    <location>
        <begin position="29"/>
        <end position="68"/>
    </location>
</feature>
<evidence type="ECO:0000256" key="4">
    <source>
        <dbReference type="SAM" id="SignalP"/>
    </source>
</evidence>
<gene>
    <name evidence="5" type="ORF">SLEP1_g35866</name>
</gene>
<dbReference type="Proteomes" id="UP001054252">
    <property type="component" value="Unassembled WGS sequence"/>
</dbReference>
<feature type="compositionally biased region" description="Acidic residues" evidence="3">
    <location>
        <begin position="81"/>
        <end position="93"/>
    </location>
</feature>
<reference evidence="5 6" key="1">
    <citation type="journal article" date="2021" name="Commun. Biol.">
        <title>The genome of Shorea leprosula (Dipterocarpaceae) highlights the ecological relevance of drought in aseasonal tropical rainforests.</title>
        <authorList>
            <person name="Ng K.K.S."/>
            <person name="Kobayashi M.J."/>
            <person name="Fawcett J.A."/>
            <person name="Hatakeyama M."/>
            <person name="Paape T."/>
            <person name="Ng C.H."/>
            <person name="Ang C.C."/>
            <person name="Tnah L.H."/>
            <person name="Lee C.T."/>
            <person name="Nishiyama T."/>
            <person name="Sese J."/>
            <person name="O'Brien M.J."/>
            <person name="Copetti D."/>
            <person name="Mohd Noor M.I."/>
            <person name="Ong R.C."/>
            <person name="Putra M."/>
            <person name="Sireger I.Z."/>
            <person name="Indrioko S."/>
            <person name="Kosugi Y."/>
            <person name="Izuno A."/>
            <person name="Isagi Y."/>
            <person name="Lee S.L."/>
            <person name="Shimizu K.K."/>
        </authorList>
    </citation>
    <scope>NUCLEOTIDE SEQUENCE [LARGE SCALE GENOMIC DNA]</scope>
    <source>
        <strain evidence="5">214</strain>
    </source>
</reference>
<dbReference type="PANTHER" id="PTHR13213:SF2">
    <property type="entry name" value="MYB-BINDING PROTEIN 1A"/>
    <property type="match status" value="1"/>
</dbReference>
<dbReference type="PANTHER" id="PTHR13213">
    <property type="entry name" value="MYB-BINDING PROTEIN 1A FAMILY MEMBER"/>
    <property type="match status" value="1"/>
</dbReference>
<evidence type="ECO:0000256" key="2">
    <source>
        <dbReference type="ARBA" id="ARBA00023242"/>
    </source>
</evidence>